<keyword evidence="1" id="KW-0175">Coiled coil</keyword>
<feature type="coiled-coil region" evidence="1">
    <location>
        <begin position="408"/>
        <end position="452"/>
    </location>
</feature>
<feature type="coiled-coil region" evidence="1">
    <location>
        <begin position="785"/>
        <end position="819"/>
    </location>
</feature>
<evidence type="ECO:0000313" key="2">
    <source>
        <dbReference type="Proteomes" id="UP000694924"/>
    </source>
</evidence>
<dbReference type="GeneID" id="107067165"/>
<feature type="coiled-coil region" evidence="1">
    <location>
        <begin position="852"/>
        <end position="934"/>
    </location>
</feature>
<dbReference type="Proteomes" id="UP000694924">
    <property type="component" value="Unplaced"/>
</dbReference>
<gene>
    <name evidence="3" type="primary">LOC107067165</name>
</gene>
<accession>A0ABM1ICG3</accession>
<proteinExistence type="predicted"/>
<organism evidence="2 3">
    <name type="scientific">Polistes dominula</name>
    <name type="common">European paper wasp</name>
    <name type="synonym">Vespa dominula</name>
    <dbReference type="NCBI Taxonomy" id="743375"/>
    <lineage>
        <taxon>Eukaryota</taxon>
        <taxon>Metazoa</taxon>
        <taxon>Ecdysozoa</taxon>
        <taxon>Arthropoda</taxon>
        <taxon>Hexapoda</taxon>
        <taxon>Insecta</taxon>
        <taxon>Pterygota</taxon>
        <taxon>Neoptera</taxon>
        <taxon>Endopterygota</taxon>
        <taxon>Hymenoptera</taxon>
        <taxon>Apocrita</taxon>
        <taxon>Aculeata</taxon>
        <taxon>Vespoidea</taxon>
        <taxon>Vespidae</taxon>
        <taxon>Polistinae</taxon>
        <taxon>Polistini</taxon>
        <taxon>Polistes</taxon>
    </lineage>
</organism>
<evidence type="ECO:0000256" key="1">
    <source>
        <dbReference type="SAM" id="Coils"/>
    </source>
</evidence>
<dbReference type="RefSeq" id="XP_015177900.1">
    <property type="nucleotide sequence ID" value="XM_015322414.1"/>
</dbReference>
<feature type="coiled-coil region" evidence="1">
    <location>
        <begin position="330"/>
        <end position="357"/>
    </location>
</feature>
<name>A0ABM1ICG3_POLDO</name>
<evidence type="ECO:0000313" key="3">
    <source>
        <dbReference type="RefSeq" id="XP_015177900.1"/>
    </source>
</evidence>
<protein>
    <submittedName>
        <fullName evidence="3">Leucine-rich repeat-containing protein DDB_G0290503</fullName>
    </submittedName>
</protein>
<reference evidence="3" key="1">
    <citation type="submission" date="2025-08" db="UniProtKB">
        <authorList>
            <consortium name="RefSeq"/>
        </authorList>
    </citation>
    <scope>IDENTIFICATION</scope>
    <source>
        <tissue evidence="3">Whole body</tissue>
    </source>
</reference>
<sequence>MSYVEHGPRVFLIGRHNSNMPLAYGDYIVPQKRLEGRLKMYESCSDIRAWSSNPLETSQYFRELAEHTSPSGKIIPFNVVVENIIGLTSQAQNELQILHYQKEKQYKDNGILKASSKESFKMINKSISLPHLDSYLSIQFNREQNIQYNDRHYHRGFSLFNQIDSLSCKASYLLPKLKSIYFPIKSRNVERKKHFNVNNTNILTNLEDKYTQVACIECADISVQVIWDVYETGTQTDCLMEYTTSSETKISSIRTESQISTYKYDYRNNHEIERENIIIPANKYIRKSSYIESYQIENESESNSINESEFDNEFNDQFHKEIIIQKDSEIIAKEAEVEELEIMLKEKDETLSTLRRGLQLYTNTCIMEQLKMELSQKCDLSFLQSQEIEKLRLHIKDTTILLAEKDSLMKKVKEMEHLSKEAENYRLARDELKEALREKDELQKQNLEQKCILGDQEDEIKRLLILIQQMSSTHNDKQNICSRVKCEHDTCERTKRKLCIVSALMEELQRSKLENKGSLYEIENVKKHSKESICSSHLNYHFISSDSNSEVDESNAMMLKQTQTSQNYLLENTQFNWSDTEIINNTVMHEYTDFENHSNKDTSEPDSWKSAKTEVSILTINDNTNIENMIVEEVSRSLIRMQFLMKQLQVFRQHYEKCKPRKNVTSLNKESQETSIKNQLLDLSDEYIDKILTTQLKCSINKLNELSKALKEKIRMGEGDYVRPEKSEWDLIKENFKALDIELNEKNQLIKELQDTHKSNTVTLSAYITECNELKLANKNLMDIKNSLLKECNIRSDELDSLQEENTKLRKKLDDANEIIWENNKLMKELKDKREDDKHNFASKLLEYHTVLAKRENIINNLENENSSINDQLKYAENKIVSLNVTMKELHEQNNEMKTLDILYDYISKVENNKTRLESKSTKYKLELLNYENKDASTEIQHKQTKLQEDKLGILKNHNLKLTKNHDSFKTLMNLQKHFVHDKDENKSKVKHFFQNTTKEETISFDSTTNHTNKYKNILNSRYALHL</sequence>
<keyword evidence="2" id="KW-1185">Reference proteome</keyword>